<name>A0A110AZF7_9SPHI</name>
<organism evidence="2 3">
    <name type="scientific">Mucilaginibacter gotjawali</name>
    <dbReference type="NCBI Taxonomy" id="1550579"/>
    <lineage>
        <taxon>Bacteria</taxon>
        <taxon>Pseudomonadati</taxon>
        <taxon>Bacteroidota</taxon>
        <taxon>Sphingobacteriia</taxon>
        <taxon>Sphingobacteriales</taxon>
        <taxon>Sphingobacteriaceae</taxon>
        <taxon>Mucilaginibacter</taxon>
    </lineage>
</organism>
<dbReference type="PROSITE" id="PS51143">
    <property type="entry name" value="MT_A70"/>
    <property type="match status" value="1"/>
</dbReference>
<dbReference type="KEGG" id="mgot:MgSA37_00109"/>
<gene>
    <name evidence="2" type="ORF">MgSA37_00109</name>
</gene>
<protein>
    <submittedName>
        <fullName evidence="2">Uncharacterized protein</fullName>
    </submittedName>
</protein>
<dbReference type="OrthoDB" id="793937at2"/>
<evidence type="ECO:0000313" key="3">
    <source>
        <dbReference type="Proteomes" id="UP000218263"/>
    </source>
</evidence>
<dbReference type="GO" id="GO:0008168">
    <property type="term" value="F:methyltransferase activity"/>
    <property type="evidence" value="ECO:0007669"/>
    <property type="project" value="UniProtKB-KW"/>
</dbReference>
<dbReference type="RefSeq" id="WP_096349330.1">
    <property type="nucleotide sequence ID" value="NZ_AP017313.1"/>
</dbReference>
<dbReference type="Pfam" id="PF05063">
    <property type="entry name" value="MT-A70"/>
    <property type="match status" value="1"/>
</dbReference>
<accession>A0A110AZF7</accession>
<reference evidence="2 3" key="1">
    <citation type="submission" date="2015-12" db="EMBL/GenBank/DDBJ databases">
        <title>Genome sequence of Mucilaginibacter gotjawali.</title>
        <authorList>
            <person name="Lee J.S."/>
            <person name="Lee K.C."/>
            <person name="Kim K.K."/>
            <person name="Lee B.W."/>
        </authorList>
    </citation>
    <scope>NUCLEOTIDE SEQUENCE [LARGE SCALE GENOMIC DNA]</scope>
    <source>
        <strain evidence="2 3">SA3-7</strain>
    </source>
</reference>
<dbReference type="EMBL" id="AP017313">
    <property type="protein sequence ID" value="BAU51960.1"/>
    <property type="molecule type" value="Genomic_DNA"/>
</dbReference>
<comment type="similarity">
    <text evidence="1">Belongs to the MT-A70-like family.</text>
</comment>
<dbReference type="Proteomes" id="UP000218263">
    <property type="component" value="Chromosome"/>
</dbReference>
<dbReference type="InterPro" id="IPR007757">
    <property type="entry name" value="MT-A70-like"/>
</dbReference>
<evidence type="ECO:0000256" key="1">
    <source>
        <dbReference type="PROSITE-ProRule" id="PRU00489"/>
    </source>
</evidence>
<dbReference type="AlphaFoldDB" id="A0A110AZF7"/>
<dbReference type="SUPFAM" id="SSF53335">
    <property type="entry name" value="S-adenosyl-L-methionine-dependent methyltransferases"/>
    <property type="match status" value="1"/>
</dbReference>
<dbReference type="GO" id="GO:0032259">
    <property type="term" value="P:methylation"/>
    <property type="evidence" value="ECO:0007669"/>
    <property type="project" value="UniProtKB-KW"/>
</dbReference>
<dbReference type="InterPro" id="IPR029063">
    <property type="entry name" value="SAM-dependent_MTases_sf"/>
</dbReference>
<sequence length="172" mass="20845">MKHEVFMICPPWKQYRIYKRSPMFLIDNIPPKLLKALVAFRFMENCLNQLSSPDHLVFIWVTEKYTEECKDYMKHLGYEYHRYLIWHRPKWKRGSSKKVFEYLMVYYKGTMHAPVIPFPDSLDTPFTVRVKNRERKPADAYAMIEAMFPIRPKLQIYGSTHRPGWNVFHHND</sequence>
<keyword evidence="3" id="KW-1185">Reference proteome</keyword>
<evidence type="ECO:0000313" key="2">
    <source>
        <dbReference type="EMBL" id="BAU51960.1"/>
    </source>
</evidence>
<proteinExistence type="inferred from homology"/>
<dbReference type="Gene3D" id="3.40.50.150">
    <property type="entry name" value="Vaccinia Virus protein VP39"/>
    <property type="match status" value="1"/>
</dbReference>